<dbReference type="InterPro" id="IPR009839">
    <property type="entry name" value="SseB_N"/>
</dbReference>
<gene>
    <name evidence="3" type="ORF">DPM19_28270</name>
</gene>
<feature type="compositionally biased region" description="Low complexity" evidence="1">
    <location>
        <begin position="137"/>
        <end position="148"/>
    </location>
</feature>
<evidence type="ECO:0000256" key="1">
    <source>
        <dbReference type="SAM" id="MobiDB-lite"/>
    </source>
</evidence>
<feature type="compositionally biased region" description="Low complexity" evidence="1">
    <location>
        <begin position="1094"/>
        <end position="1109"/>
    </location>
</feature>
<comment type="caution">
    <text evidence="3">The sequence shown here is derived from an EMBL/GenBank/DDBJ whole genome shotgun (WGS) entry which is preliminary data.</text>
</comment>
<reference evidence="3 4" key="1">
    <citation type="submission" date="2018-06" db="EMBL/GenBank/DDBJ databases">
        <title>Actinomadura craniellae sp. nov. isolated from marine sponge Craniella sp.</title>
        <authorList>
            <person name="Li L."/>
            <person name="Xu Q.H."/>
            <person name="Lin H.W."/>
            <person name="Lu Y.H."/>
        </authorList>
    </citation>
    <scope>NUCLEOTIDE SEQUENCE [LARGE SCALE GENOMIC DNA]</scope>
    <source>
        <strain evidence="3 4">LHW63021</strain>
    </source>
</reference>
<feature type="compositionally biased region" description="Pro residues" evidence="1">
    <location>
        <begin position="171"/>
        <end position="183"/>
    </location>
</feature>
<feature type="compositionally biased region" description="Low complexity" evidence="1">
    <location>
        <begin position="444"/>
        <end position="491"/>
    </location>
</feature>
<evidence type="ECO:0000259" key="2">
    <source>
        <dbReference type="Pfam" id="PF07179"/>
    </source>
</evidence>
<feature type="compositionally biased region" description="Pro residues" evidence="1">
    <location>
        <begin position="728"/>
        <end position="740"/>
    </location>
</feature>
<feature type="compositionally biased region" description="Gly residues" evidence="1">
    <location>
        <begin position="746"/>
        <end position="755"/>
    </location>
</feature>
<feature type="compositionally biased region" description="Low complexity" evidence="1">
    <location>
        <begin position="756"/>
        <end position="769"/>
    </location>
</feature>
<sequence length="1442" mass="146204">MANVADAWQPASDLERRMLDALQSGDQEAYFRLLSQSELILPVAADAVAGVLSGRIPLTWPTREEGGRTHVLAFTSPEAMRLSLGPAQEHFVTLRFTELATGWPELRWWLAIDMELLLQGLLPGWFVQQIAAGDTQPPQAGRAGMPGAAPGGALIGEPAPRGRRARRARPPEPAPPPTAPGPAPGRDAAAEPAPGPGLPGSGDPLAPTTPGVPPAEGPRPTAPAAPLVPSASLHDRAPLPVPGEAQAALRTTRPAEAPMAGPAPADVPPVAGPGIPDGPRRTAPEAHPRTDGSAALPGPLPDAPHPPAPPVESTAAGHAGERAIPAPRPGGSPQPGRHDRPSPGAPARADGPAAQGGSRPAGSEAVATAAVPGLTGTRDLAAPTPRPPLPEPPTPRAEPGAPGDRNATAPGLPAAPATTLGATPPPGPTAPSDTAAPPGPAAPSGPTTPSGATAPSGVGAPSGGATPSGGTAPSGVGATPPGGTVAPGATPLDGPVRPGDGSTVPSPAPGTPAAAGGLVPPVGGPETSTGGTPVPDLPVRPGGTGARSSGGHALPGGGTEQPAAGASAGPHLPGGSGAVPAEPAVPGAPPLRDSDTAGRTPAGGPAAAPHRSPAPGSPEPGTAAPAGPEHTAPAPGGAGAAVPVPPAPGAPSGPAAPPHGPATPGRPGSPAADSGLPLPDVPPHGPAAQDRPDLPPPPGPAPQGAAGALAPPAGSDAPSRPGGAAPAGPSPATPARPGDPAPAGRGAPGSTGPAGEGAAAELNGLLPPGVAAPTSPNGLAAAPGPRPTGRGPVPEPDRAAGEQGGGEEPAGTAGEVERRLAEAAVLDDLETAFGLLADIEVLIPIPPETDYAVRPGRPNFPWMTAEMDDVVVLPLFTSPERLREAIGSNDFLAFPLSTVVRYWPDPRWTPVINPGAESELSLPGDELSQLAAWAEQRVADQLAERFEPQNEIEQRLLDASARHDTVAFFDVLRTAQVLVPTEPETPWGIRPDDADFPWRPVPLQGRLSIQVFTSPRWMHEAIGPSRFVMPAFLDAVASWPDRSWALAINPGTPIGMTVPGDQVSALTGAAEAAPADRPADRPAHKPAADRPADRPAAAARPAEEPAAGEPDFEPGNRIDQELYEAALSGDTDAFLQVLFAANVLVPIPADAPLEVMPTQPEFRWDAALRDSSSVQVFTSLVRLREVLPASRFVYADFRELIGTWPRTDWAMLLNPGTRIGASLGGDQVRALSEWAVRVGLTPAAEPAVHPGGVPTHRPAGSVPEPRPADPGGEPAPPPTVMQKVLPHEHVSWYLEQAYDRVGGFVHPVAEVTDLHTPAQLYAALGLLYEGSPFSSDDEGVYVIRWPAYCPDLYRIPFGGRSEEELAGWGDAGWVIERPPFQGSGFAPGSAGSIREYKVDSARLPYGAEMYHLSRDRSERYVAMYDPDRLVWVRADDDAQDAR</sequence>
<feature type="region of interest" description="Disordered" evidence="1">
    <location>
        <begin position="1245"/>
        <end position="1277"/>
    </location>
</feature>
<feature type="compositionally biased region" description="Low complexity" evidence="1">
    <location>
        <begin position="501"/>
        <end position="525"/>
    </location>
</feature>
<feature type="compositionally biased region" description="Basic and acidic residues" evidence="1">
    <location>
        <begin position="1077"/>
        <end position="1093"/>
    </location>
</feature>
<feature type="compositionally biased region" description="Pro residues" evidence="1">
    <location>
        <begin position="210"/>
        <end position="223"/>
    </location>
</feature>
<feature type="domain" description="SseB protein N-terminal" evidence="2">
    <location>
        <begin position="957"/>
        <end position="1064"/>
    </location>
</feature>
<feature type="region of interest" description="Disordered" evidence="1">
    <location>
        <begin position="1067"/>
        <end position="1115"/>
    </location>
</feature>
<feature type="region of interest" description="Disordered" evidence="1">
    <location>
        <begin position="136"/>
        <end position="815"/>
    </location>
</feature>
<feature type="domain" description="SseB protein N-terminal" evidence="2">
    <location>
        <begin position="17"/>
        <end position="114"/>
    </location>
</feature>
<dbReference type="Pfam" id="PF07179">
    <property type="entry name" value="SseB"/>
    <property type="match status" value="4"/>
</dbReference>
<dbReference type="EMBL" id="QLYX01000016">
    <property type="protein sequence ID" value="RAY11871.1"/>
    <property type="molecule type" value="Genomic_DNA"/>
</dbReference>
<feature type="compositionally biased region" description="Low complexity" evidence="1">
    <location>
        <begin position="345"/>
        <end position="357"/>
    </location>
</feature>
<dbReference type="Proteomes" id="UP000251891">
    <property type="component" value="Unassembled WGS sequence"/>
</dbReference>
<proteinExistence type="predicted"/>
<keyword evidence="4" id="KW-1185">Reference proteome</keyword>
<name>A0A365GYH8_9ACTN</name>
<feature type="compositionally biased region" description="Low complexity" evidence="1">
    <location>
        <begin position="397"/>
        <end position="422"/>
    </location>
</feature>
<evidence type="ECO:0000313" key="3">
    <source>
        <dbReference type="EMBL" id="RAY11871.1"/>
    </source>
</evidence>
<feature type="compositionally biased region" description="Pro residues" evidence="1">
    <location>
        <begin position="298"/>
        <end position="310"/>
    </location>
</feature>
<feature type="compositionally biased region" description="Pro residues" evidence="1">
    <location>
        <begin position="384"/>
        <end position="396"/>
    </location>
</feature>
<feature type="compositionally biased region" description="Basic and acidic residues" evidence="1">
    <location>
        <begin position="278"/>
        <end position="290"/>
    </location>
</feature>
<feature type="domain" description="SseB protein N-terminal" evidence="2">
    <location>
        <begin position="1129"/>
        <end position="1230"/>
    </location>
</feature>
<feature type="compositionally biased region" description="Low complexity" evidence="1">
    <location>
        <begin position="254"/>
        <end position="264"/>
    </location>
</feature>
<accession>A0A365GYH8</accession>
<feature type="compositionally biased region" description="Pro residues" evidence="1">
    <location>
        <begin position="643"/>
        <end position="661"/>
    </location>
</feature>
<feature type="compositionally biased region" description="Low complexity" evidence="1">
    <location>
        <begin position="780"/>
        <end position="792"/>
    </location>
</feature>
<feature type="compositionally biased region" description="Low complexity" evidence="1">
    <location>
        <begin position="702"/>
        <end position="727"/>
    </location>
</feature>
<evidence type="ECO:0000313" key="4">
    <source>
        <dbReference type="Proteomes" id="UP000251891"/>
    </source>
</evidence>
<protein>
    <recommendedName>
        <fullName evidence="2">SseB protein N-terminal domain-containing protein</fullName>
    </recommendedName>
</protein>
<feature type="domain" description="SseB protein N-terminal" evidence="2">
    <location>
        <begin position="818"/>
        <end position="928"/>
    </location>
</feature>
<feature type="compositionally biased region" description="Low complexity" evidence="1">
    <location>
        <begin position="597"/>
        <end position="635"/>
    </location>
</feature>
<organism evidence="3 4">
    <name type="scientific">Actinomadura craniellae</name>
    <dbReference type="NCBI Taxonomy" id="2231787"/>
    <lineage>
        <taxon>Bacteria</taxon>
        <taxon>Bacillati</taxon>
        <taxon>Actinomycetota</taxon>
        <taxon>Actinomycetes</taxon>
        <taxon>Streptosporangiales</taxon>
        <taxon>Thermomonosporaceae</taxon>
        <taxon>Actinomadura</taxon>
    </lineage>
</organism>